<dbReference type="InterPro" id="IPR036770">
    <property type="entry name" value="Ankyrin_rpt-contain_sf"/>
</dbReference>
<proteinExistence type="inferred from homology"/>
<evidence type="ECO:0000259" key="10">
    <source>
        <dbReference type="PROSITE" id="PS51559"/>
    </source>
</evidence>
<keyword evidence="3 8" id="KW-0963">Cytoplasm</keyword>
<evidence type="ECO:0000256" key="1">
    <source>
        <dbReference type="ARBA" id="ARBA00002207"/>
    </source>
</evidence>
<dbReference type="GO" id="GO:0032259">
    <property type="term" value="P:methylation"/>
    <property type="evidence" value="ECO:0007669"/>
    <property type="project" value="UniProtKB-KW"/>
</dbReference>
<keyword evidence="4 8" id="KW-0489">Methyltransferase</keyword>
<dbReference type="Proteomes" id="UP000077266">
    <property type="component" value="Unassembled WGS sequence"/>
</dbReference>
<keyword evidence="5 8" id="KW-0808">Transferase</keyword>
<dbReference type="GO" id="GO:0019702">
    <property type="term" value="F:protein arginine N5-methyltransferase activity"/>
    <property type="evidence" value="ECO:0007669"/>
    <property type="project" value="TreeGrafter"/>
</dbReference>
<evidence type="ECO:0000256" key="3">
    <source>
        <dbReference type="ARBA" id="ARBA00022490"/>
    </source>
</evidence>
<dbReference type="PIRSF" id="PIRSF038148">
    <property type="entry name" value="Arginine_N-mtfrase-2"/>
    <property type="match status" value="1"/>
</dbReference>
<evidence type="ECO:0000313" key="12">
    <source>
        <dbReference type="Proteomes" id="UP000077266"/>
    </source>
</evidence>
<dbReference type="AlphaFoldDB" id="A0A165Q9Q1"/>
<feature type="domain" description="RMT2" evidence="10">
    <location>
        <begin position="146"/>
        <end position="388"/>
    </location>
</feature>
<keyword evidence="6" id="KW-0949">S-adenosyl-L-methionine</keyword>
<keyword evidence="9" id="KW-0040">ANK repeat</keyword>
<dbReference type="InterPro" id="IPR029063">
    <property type="entry name" value="SAM-dependent_MTases_sf"/>
</dbReference>
<dbReference type="OrthoDB" id="19014at2759"/>
<comment type="subcellular location">
    <subcellularLocation>
        <location evidence="8">Cytoplasm</location>
    </subcellularLocation>
    <subcellularLocation>
        <location evidence="8">Nucleus</location>
    </subcellularLocation>
</comment>
<dbReference type="SUPFAM" id="SSF48403">
    <property type="entry name" value="Ankyrin repeat"/>
    <property type="match status" value="1"/>
</dbReference>
<dbReference type="PROSITE" id="PS50297">
    <property type="entry name" value="ANK_REP_REGION"/>
    <property type="match status" value="1"/>
</dbReference>
<dbReference type="FunCoup" id="A0A165Q9Q1">
    <property type="interactions" value="380"/>
</dbReference>
<dbReference type="Gene3D" id="3.40.50.150">
    <property type="entry name" value="Vaccinia Virus protein VP39"/>
    <property type="match status" value="1"/>
</dbReference>
<dbReference type="SUPFAM" id="SSF53335">
    <property type="entry name" value="S-adenosyl-L-methionine-dependent methyltransferases"/>
    <property type="match status" value="1"/>
</dbReference>
<dbReference type="InterPro" id="IPR002110">
    <property type="entry name" value="Ankyrin_rpt"/>
</dbReference>
<comment type="function">
    <text evidence="1 8">S-adenosyl-L-methionine-dependent protein-arginine N-methyltransferase that methylates the delta-nitrogen atom of arginine residues to form N5-methylarginine (type IV) in target proteins. Monomethylates ribosomal protein L12.</text>
</comment>
<reference evidence="11 12" key="1">
    <citation type="journal article" date="2016" name="Mol. Biol. Evol.">
        <title>Comparative Genomics of Early-Diverging Mushroom-Forming Fungi Provides Insights into the Origins of Lignocellulose Decay Capabilities.</title>
        <authorList>
            <person name="Nagy L.G."/>
            <person name="Riley R."/>
            <person name="Tritt A."/>
            <person name="Adam C."/>
            <person name="Daum C."/>
            <person name="Floudas D."/>
            <person name="Sun H."/>
            <person name="Yadav J.S."/>
            <person name="Pangilinan J."/>
            <person name="Larsson K.H."/>
            <person name="Matsuura K."/>
            <person name="Barry K."/>
            <person name="Labutti K."/>
            <person name="Kuo R."/>
            <person name="Ohm R.A."/>
            <person name="Bhattacharya S.S."/>
            <person name="Shirouzu T."/>
            <person name="Yoshinaga Y."/>
            <person name="Martin F.M."/>
            <person name="Grigoriev I.V."/>
            <person name="Hibbett D.S."/>
        </authorList>
    </citation>
    <scope>NUCLEOTIDE SEQUENCE [LARGE SCALE GENOMIC DNA]</scope>
    <source>
        <strain evidence="11 12">HHB12029</strain>
    </source>
</reference>
<dbReference type="PANTHER" id="PTHR32379:SF1">
    <property type="entry name" value="GUANIDINOACETATE N-METHYLTRANSFERASE"/>
    <property type="match status" value="1"/>
</dbReference>
<dbReference type="InParanoid" id="A0A165Q9Q1"/>
<dbReference type="InterPro" id="IPR017408">
    <property type="entry name" value="Arginine_N-MeTrfase_2"/>
</dbReference>
<accession>A0A165Q9Q1</accession>
<keyword evidence="12" id="KW-1185">Reference proteome</keyword>
<evidence type="ECO:0000256" key="9">
    <source>
        <dbReference type="PROSITE-ProRule" id="PRU00023"/>
    </source>
</evidence>
<dbReference type="Gene3D" id="1.25.40.20">
    <property type="entry name" value="Ankyrin repeat-containing domain"/>
    <property type="match status" value="1"/>
</dbReference>
<dbReference type="GO" id="GO:0005737">
    <property type="term" value="C:cytoplasm"/>
    <property type="evidence" value="ECO:0007669"/>
    <property type="project" value="UniProtKB-SubCell"/>
</dbReference>
<gene>
    <name evidence="11" type="ORF">EXIGLDRAFT_600723</name>
</gene>
<dbReference type="GO" id="GO:0005634">
    <property type="term" value="C:nucleus"/>
    <property type="evidence" value="ECO:0007669"/>
    <property type="project" value="UniProtKB-SubCell"/>
</dbReference>
<name>A0A165Q9Q1_EXIGL</name>
<dbReference type="InterPro" id="IPR051038">
    <property type="entry name" value="RMT2/GAMT_Mtase"/>
</dbReference>
<protein>
    <recommendedName>
        <fullName evidence="8">Arginine N-methyltransferase 2</fullName>
        <ecNumber evidence="8">2.1.1.-</ecNumber>
    </recommendedName>
</protein>
<dbReference type="Pfam" id="PF12796">
    <property type="entry name" value="Ank_2"/>
    <property type="match status" value="1"/>
</dbReference>
<evidence type="ECO:0000256" key="4">
    <source>
        <dbReference type="ARBA" id="ARBA00022603"/>
    </source>
</evidence>
<dbReference type="STRING" id="1314781.A0A165Q9Q1"/>
<keyword evidence="7 8" id="KW-0539">Nucleus</keyword>
<dbReference type="PROSITE" id="PS51559">
    <property type="entry name" value="SAM_RMT2"/>
    <property type="match status" value="1"/>
</dbReference>
<evidence type="ECO:0000256" key="5">
    <source>
        <dbReference type="ARBA" id="ARBA00022679"/>
    </source>
</evidence>
<feature type="repeat" description="ANK" evidence="9">
    <location>
        <begin position="45"/>
        <end position="77"/>
    </location>
</feature>
<evidence type="ECO:0000313" key="11">
    <source>
        <dbReference type="EMBL" id="KZW03294.1"/>
    </source>
</evidence>
<evidence type="ECO:0000256" key="8">
    <source>
        <dbReference type="PIRNR" id="PIRNR038148"/>
    </source>
</evidence>
<sequence length="388" mass="42653">MASDAAELAVELGTALIDAIFASKPLARVKELAKDAPLWFQAPESGWSALHAAAFREDAELIKFLLIHGAVWNAVDALGNTAADIALSLNNAECYALVRDAGVRTEILLRVLADKAEADVDMTGDDDKASEIVGDSGAIRIKAQDSTAAGSTGTFLDSKLVFKTDERGQEICVVQAGEDEVGVMMGWETDIMKRTVDALCLDHAELEDPGLRVLNIGHGLGIVDTYFQSLSTKPTQHVIVEPHPDVLAHMKAKGWYDKPGVTILEGKWQDFVDTKLLEDGGFDVVYTDTFSEDYAQLYKFFQQVPNLLRSSTSRFGFFHGLGATNATFYDVYTRVSELHLEDVGLAVEWTDVDVNLDPETWGETRKYFSLPIYRMPVASWPAYDAMET</sequence>
<dbReference type="EMBL" id="KV425884">
    <property type="protein sequence ID" value="KZW03294.1"/>
    <property type="molecule type" value="Genomic_DNA"/>
</dbReference>
<dbReference type="CDD" id="cd02440">
    <property type="entry name" value="AdoMet_MTases"/>
    <property type="match status" value="1"/>
</dbReference>
<organism evidence="11 12">
    <name type="scientific">Exidia glandulosa HHB12029</name>
    <dbReference type="NCBI Taxonomy" id="1314781"/>
    <lineage>
        <taxon>Eukaryota</taxon>
        <taxon>Fungi</taxon>
        <taxon>Dikarya</taxon>
        <taxon>Basidiomycota</taxon>
        <taxon>Agaricomycotina</taxon>
        <taxon>Agaricomycetes</taxon>
        <taxon>Auriculariales</taxon>
        <taxon>Exidiaceae</taxon>
        <taxon>Exidia</taxon>
    </lineage>
</organism>
<dbReference type="EC" id="2.1.1.-" evidence="8"/>
<comment type="similarity">
    <text evidence="8">Belongs to the class I-like SAM-binding methyltransferase superfamily. RMT2 methyltransferase family.</text>
</comment>
<evidence type="ECO:0000256" key="2">
    <source>
        <dbReference type="ARBA" id="ARBA00011245"/>
    </source>
</evidence>
<evidence type="ECO:0000256" key="6">
    <source>
        <dbReference type="ARBA" id="ARBA00022691"/>
    </source>
</evidence>
<evidence type="ECO:0000256" key="7">
    <source>
        <dbReference type="ARBA" id="ARBA00023242"/>
    </source>
</evidence>
<dbReference type="InterPro" id="IPR026480">
    <property type="entry name" value="RMT2_dom"/>
</dbReference>
<dbReference type="PROSITE" id="PS50088">
    <property type="entry name" value="ANK_REPEAT"/>
    <property type="match status" value="1"/>
</dbReference>
<comment type="subunit">
    <text evidence="2 8">Monomer.</text>
</comment>
<dbReference type="PANTHER" id="PTHR32379">
    <property type="entry name" value="GUANIDINOACETATE N-METHYLTRANSFERASE"/>
    <property type="match status" value="1"/>
</dbReference>